<dbReference type="SMART" id="SM00028">
    <property type="entry name" value="TPR"/>
    <property type="match status" value="2"/>
</dbReference>
<dbReference type="InterPro" id="IPR011990">
    <property type="entry name" value="TPR-like_helical_dom_sf"/>
</dbReference>
<name>A0ABT2TG65_9FIRM</name>
<reference evidence="5 6" key="1">
    <citation type="journal article" date="2021" name="ISME Commun">
        <title>Automated analysis of genomic sequences facilitates high-throughput and comprehensive description of bacteria.</title>
        <authorList>
            <person name="Hitch T.C.A."/>
        </authorList>
    </citation>
    <scope>NUCLEOTIDE SEQUENCE [LARGE SCALE GENOMIC DNA]</scope>
    <source>
        <strain evidence="5 6">Sanger_109</strain>
    </source>
</reference>
<keyword evidence="1" id="KW-0802">TPR repeat</keyword>
<feature type="domain" description="GH29D-like beta-sandwich" evidence="4">
    <location>
        <begin position="222"/>
        <end position="288"/>
    </location>
</feature>
<evidence type="ECO:0000313" key="6">
    <source>
        <dbReference type="Proteomes" id="UP001652442"/>
    </source>
</evidence>
<feature type="repeat" description="TPR" evidence="1">
    <location>
        <begin position="140"/>
        <end position="173"/>
    </location>
</feature>
<sequence>MKCANCGTELKVGCVYCSVCGKEAQIVSENTILEDEYLSRLLDEQKEAEKKKQQKEKEEQELEEKEERNKKFQKKKRKKILMLILLLVCLAAVLGGCFWYRHMNSFDSLYKKAEIKYNTGMYQDAETIMKKALEKENNALEGHLLLGKIYAELKETDQAEAEFQKVLAIDSASLEGYQELLKLYAASDSYEKITALKDGVSDEAILALFEDYLIEVPSVDIAGGTYNDFMELNLSVQNKELEIYYTLDGSDPVSSGEKYADEAIPIRQEGETILKAVSKNQNGDFSEVLEETYQIELAIPDMPVVSPDGGQFTSAKDITISVPDGVSVYYTWDDTEPTVKSQKYQGPLTMPEGNNILSVIAVNDKTGASSEVLKTNFIYYPESDSE</sequence>
<dbReference type="Pfam" id="PF13290">
    <property type="entry name" value="CHB_HEX_C_1"/>
    <property type="match status" value="2"/>
</dbReference>
<dbReference type="SUPFAM" id="SSF48452">
    <property type="entry name" value="TPR-like"/>
    <property type="match status" value="1"/>
</dbReference>
<keyword evidence="3" id="KW-1133">Transmembrane helix</keyword>
<dbReference type="Pfam" id="PF14559">
    <property type="entry name" value="TPR_19"/>
    <property type="match status" value="1"/>
</dbReference>
<feature type="compositionally biased region" description="Basic and acidic residues" evidence="2">
    <location>
        <begin position="48"/>
        <end position="58"/>
    </location>
</feature>
<dbReference type="PROSITE" id="PS50005">
    <property type="entry name" value="TPR"/>
    <property type="match status" value="1"/>
</dbReference>
<evidence type="ECO:0000313" key="5">
    <source>
        <dbReference type="EMBL" id="MCU6761173.1"/>
    </source>
</evidence>
<gene>
    <name evidence="5" type="ORF">OCV88_02330</name>
</gene>
<feature type="transmembrane region" description="Helical" evidence="3">
    <location>
        <begin position="80"/>
        <end position="101"/>
    </location>
</feature>
<proteinExistence type="predicted"/>
<dbReference type="Proteomes" id="UP001652442">
    <property type="component" value="Unassembled WGS sequence"/>
</dbReference>
<keyword evidence="6" id="KW-1185">Reference proteome</keyword>
<dbReference type="InterPro" id="IPR059177">
    <property type="entry name" value="GH29D-like_dom"/>
</dbReference>
<evidence type="ECO:0000256" key="3">
    <source>
        <dbReference type="SAM" id="Phobius"/>
    </source>
</evidence>
<organism evidence="5 6">
    <name type="scientific">Brotonthovivens ammoniilytica</name>
    <dbReference type="NCBI Taxonomy" id="2981725"/>
    <lineage>
        <taxon>Bacteria</taxon>
        <taxon>Bacillati</taxon>
        <taxon>Bacillota</taxon>
        <taxon>Clostridia</taxon>
        <taxon>Lachnospirales</taxon>
        <taxon>Lachnospiraceae</taxon>
        <taxon>Brotonthovivens</taxon>
    </lineage>
</organism>
<dbReference type="Gene3D" id="1.25.40.10">
    <property type="entry name" value="Tetratricopeptide repeat domain"/>
    <property type="match status" value="1"/>
</dbReference>
<feature type="domain" description="GH29D-like beta-sandwich" evidence="4">
    <location>
        <begin position="307"/>
        <end position="372"/>
    </location>
</feature>
<dbReference type="InterPro" id="IPR019734">
    <property type="entry name" value="TPR_rpt"/>
</dbReference>
<evidence type="ECO:0000256" key="1">
    <source>
        <dbReference type="PROSITE-ProRule" id="PRU00339"/>
    </source>
</evidence>
<comment type="caution">
    <text evidence="5">The sequence shown here is derived from an EMBL/GenBank/DDBJ whole genome shotgun (WGS) entry which is preliminary data.</text>
</comment>
<keyword evidence="3" id="KW-0812">Transmembrane</keyword>
<evidence type="ECO:0000256" key="2">
    <source>
        <dbReference type="SAM" id="MobiDB-lite"/>
    </source>
</evidence>
<dbReference type="RefSeq" id="WP_158424019.1">
    <property type="nucleotide sequence ID" value="NZ_JAOQJQ010000001.1"/>
</dbReference>
<feature type="region of interest" description="Disordered" evidence="2">
    <location>
        <begin position="48"/>
        <end position="68"/>
    </location>
</feature>
<evidence type="ECO:0000259" key="4">
    <source>
        <dbReference type="Pfam" id="PF13290"/>
    </source>
</evidence>
<protein>
    <submittedName>
        <fullName evidence="5">Chitobiase/beta-hexosaminidase C-terminal domain-containing protein</fullName>
    </submittedName>
</protein>
<dbReference type="EMBL" id="JAOQJQ010000001">
    <property type="protein sequence ID" value="MCU6761173.1"/>
    <property type="molecule type" value="Genomic_DNA"/>
</dbReference>
<accession>A0ABT2TG65</accession>
<keyword evidence="3" id="KW-0472">Membrane</keyword>